<evidence type="ECO:0000256" key="1">
    <source>
        <dbReference type="SAM" id="Phobius"/>
    </source>
</evidence>
<keyword evidence="1" id="KW-1133">Transmembrane helix</keyword>
<dbReference type="AlphaFoldDB" id="A0A7J7SCA8"/>
<name>A0A7J7SCA8_MYOMY</name>
<dbReference type="Proteomes" id="UP000527355">
    <property type="component" value="Unassembled WGS sequence"/>
</dbReference>
<organism evidence="2 3">
    <name type="scientific">Myotis myotis</name>
    <name type="common">Greater mouse-eared bat</name>
    <name type="synonym">Vespertilio myotis</name>
    <dbReference type="NCBI Taxonomy" id="51298"/>
    <lineage>
        <taxon>Eukaryota</taxon>
        <taxon>Metazoa</taxon>
        <taxon>Chordata</taxon>
        <taxon>Craniata</taxon>
        <taxon>Vertebrata</taxon>
        <taxon>Euteleostomi</taxon>
        <taxon>Mammalia</taxon>
        <taxon>Eutheria</taxon>
        <taxon>Laurasiatheria</taxon>
        <taxon>Chiroptera</taxon>
        <taxon>Yangochiroptera</taxon>
        <taxon>Vespertilionidae</taxon>
        <taxon>Myotis</taxon>
    </lineage>
</organism>
<dbReference type="EMBL" id="JABWUV010000019">
    <property type="protein sequence ID" value="KAF6285988.1"/>
    <property type="molecule type" value="Genomic_DNA"/>
</dbReference>
<keyword evidence="1" id="KW-0472">Membrane</keyword>
<keyword evidence="1" id="KW-0812">Transmembrane</keyword>
<accession>A0A7J7SCA8</accession>
<comment type="caution">
    <text evidence="2">The sequence shown here is derived from an EMBL/GenBank/DDBJ whole genome shotgun (WGS) entry which is preliminary data.</text>
</comment>
<sequence length="174" mass="20080">MYKEPHRKQFSRQPPSTDALYHCLQFSFSLCPDEPCVPHTRSAFLVCGSRGCGFFPLTFSLLGLRWMLPVCVCVLHLLLCLGDLCPLFLTWGGMCVPQIKRTTKRIPHISFKCHKMEKKNTQTFNKQRWNAVFTRKPVSMTSPVISTLTRIQTPDLFTVSLLRHLLKTSHSHFR</sequence>
<gene>
    <name evidence="2" type="ORF">mMyoMyo1_009539</name>
</gene>
<protein>
    <submittedName>
        <fullName evidence="2">Uncharacterized protein</fullName>
    </submittedName>
</protein>
<evidence type="ECO:0000313" key="2">
    <source>
        <dbReference type="EMBL" id="KAF6285988.1"/>
    </source>
</evidence>
<keyword evidence="3" id="KW-1185">Reference proteome</keyword>
<evidence type="ECO:0000313" key="3">
    <source>
        <dbReference type="Proteomes" id="UP000527355"/>
    </source>
</evidence>
<reference evidence="2 3" key="1">
    <citation type="journal article" date="2020" name="Nature">
        <title>Six reference-quality genomes reveal evolution of bat adaptations.</title>
        <authorList>
            <person name="Jebb D."/>
            <person name="Huang Z."/>
            <person name="Pippel M."/>
            <person name="Hughes G.M."/>
            <person name="Lavrichenko K."/>
            <person name="Devanna P."/>
            <person name="Winkler S."/>
            <person name="Jermiin L.S."/>
            <person name="Skirmuntt E.C."/>
            <person name="Katzourakis A."/>
            <person name="Burkitt-Gray L."/>
            <person name="Ray D.A."/>
            <person name="Sullivan K.A.M."/>
            <person name="Roscito J.G."/>
            <person name="Kirilenko B.M."/>
            <person name="Davalos L.M."/>
            <person name="Corthals A.P."/>
            <person name="Power M.L."/>
            <person name="Jones G."/>
            <person name="Ransome R.D."/>
            <person name="Dechmann D.K.N."/>
            <person name="Locatelli A.G."/>
            <person name="Puechmaille S.J."/>
            <person name="Fedrigo O."/>
            <person name="Jarvis E.D."/>
            <person name="Hiller M."/>
            <person name="Vernes S.C."/>
            <person name="Myers E.W."/>
            <person name="Teeling E.C."/>
        </authorList>
    </citation>
    <scope>NUCLEOTIDE SEQUENCE [LARGE SCALE GENOMIC DNA]</scope>
    <source>
        <strain evidence="2">MMyoMyo1</strain>
        <tissue evidence="2">Flight muscle</tissue>
    </source>
</reference>
<feature type="transmembrane region" description="Helical" evidence="1">
    <location>
        <begin position="66"/>
        <end position="91"/>
    </location>
</feature>
<proteinExistence type="predicted"/>